<evidence type="ECO:0000313" key="7">
    <source>
        <dbReference type="Proteomes" id="UP001281656"/>
    </source>
</evidence>
<keyword evidence="3 5" id="KW-1133">Transmembrane helix</keyword>
<feature type="transmembrane region" description="Helical" evidence="5">
    <location>
        <begin position="77"/>
        <end position="98"/>
    </location>
</feature>
<comment type="subcellular location">
    <subcellularLocation>
        <location evidence="5">Cell membrane</location>
        <topology evidence="5">Multi-pass membrane protein</topology>
    </subcellularLocation>
</comment>
<dbReference type="Proteomes" id="UP001281656">
    <property type="component" value="Unassembled WGS sequence"/>
</dbReference>
<gene>
    <name evidence="6" type="ORF">P8V03_09305</name>
</gene>
<evidence type="ECO:0000256" key="4">
    <source>
        <dbReference type="ARBA" id="ARBA00023136"/>
    </source>
</evidence>
<dbReference type="RefSeq" id="WP_261670112.1">
    <property type="nucleotide sequence ID" value="NZ_JARUJP010000009.1"/>
</dbReference>
<comment type="caution">
    <text evidence="6">The sequence shown here is derived from an EMBL/GenBank/DDBJ whole genome shotgun (WGS) entry which is preliminary data.</text>
</comment>
<sequence>MLCKIILILLAVFSFFAKNKNMSIAAIIILILTFSNNEKPLLFIEKYFLDVGMIFLMMWMLVPIVKSGDSIVTNIKNLLNINGMVSLLSGIFVAVLAAKGIGFLKGSIDVMSGVIIGSIVGIALLGGAPVGPLIASGIAYEVVKIINLIFKNS</sequence>
<evidence type="ECO:0000256" key="5">
    <source>
        <dbReference type="HAMAP-Rule" id="MF_01874"/>
    </source>
</evidence>
<dbReference type="HAMAP" id="MF_01874">
    <property type="entry name" value="UPF0756"/>
    <property type="match status" value="1"/>
</dbReference>
<organism evidence="6 7">
    <name type="scientific">Clostridium tanneri</name>
    <dbReference type="NCBI Taxonomy" id="3037988"/>
    <lineage>
        <taxon>Bacteria</taxon>
        <taxon>Bacillati</taxon>
        <taxon>Bacillota</taxon>
        <taxon>Clostridia</taxon>
        <taxon>Eubacteriales</taxon>
        <taxon>Clostridiaceae</taxon>
        <taxon>Clostridium</taxon>
    </lineage>
</organism>
<evidence type="ECO:0000256" key="2">
    <source>
        <dbReference type="ARBA" id="ARBA00022692"/>
    </source>
</evidence>
<dbReference type="PANTHER" id="PTHR38452:SF1">
    <property type="entry name" value="UPF0756 MEMBRANE PROTEIN YEAL"/>
    <property type="match status" value="1"/>
</dbReference>
<feature type="transmembrane region" description="Helical" evidence="5">
    <location>
        <begin position="110"/>
        <end position="127"/>
    </location>
</feature>
<keyword evidence="2 5" id="KW-0812">Transmembrane</keyword>
<keyword evidence="1 5" id="KW-1003">Cell membrane</keyword>
<feature type="transmembrane region" description="Helical" evidence="5">
    <location>
        <begin position="6"/>
        <end position="35"/>
    </location>
</feature>
<dbReference type="Pfam" id="PF04284">
    <property type="entry name" value="DUF441"/>
    <property type="match status" value="1"/>
</dbReference>
<proteinExistence type="inferred from homology"/>
<name>A0ABU4JTS9_9CLOT</name>
<dbReference type="InterPro" id="IPR007382">
    <property type="entry name" value="UPF0756_TM"/>
</dbReference>
<evidence type="ECO:0000256" key="3">
    <source>
        <dbReference type="ARBA" id="ARBA00022989"/>
    </source>
</evidence>
<feature type="transmembrane region" description="Helical" evidence="5">
    <location>
        <begin position="47"/>
        <end position="65"/>
    </location>
</feature>
<dbReference type="PANTHER" id="PTHR38452">
    <property type="entry name" value="UPF0756 MEMBRANE PROTEIN YEAL"/>
    <property type="match status" value="1"/>
</dbReference>
<accession>A0ABU4JTS9</accession>
<keyword evidence="4 5" id="KW-0472">Membrane</keyword>
<keyword evidence="7" id="KW-1185">Reference proteome</keyword>
<evidence type="ECO:0000256" key="1">
    <source>
        <dbReference type="ARBA" id="ARBA00022475"/>
    </source>
</evidence>
<evidence type="ECO:0000313" key="6">
    <source>
        <dbReference type="EMBL" id="MDW8801351.1"/>
    </source>
</evidence>
<reference evidence="6 7" key="1">
    <citation type="submission" date="2023-04" db="EMBL/GenBank/DDBJ databases">
        <title>Clostridium tannerae sp. nov., isolated from the fecal material of an alpaca.</title>
        <authorList>
            <person name="Miller S."/>
            <person name="Hendry M."/>
            <person name="King J."/>
            <person name="Sankaranarayanan K."/>
            <person name="Lawson P.A."/>
        </authorList>
    </citation>
    <scope>NUCLEOTIDE SEQUENCE [LARGE SCALE GENOMIC DNA]</scope>
    <source>
        <strain evidence="6 7">A1-XYC3</strain>
    </source>
</reference>
<protein>
    <recommendedName>
        <fullName evidence="5">UPF0756 membrane protein P8V03_09305</fullName>
    </recommendedName>
</protein>
<dbReference type="EMBL" id="JARUJP010000009">
    <property type="protein sequence ID" value="MDW8801351.1"/>
    <property type="molecule type" value="Genomic_DNA"/>
</dbReference>
<comment type="similarity">
    <text evidence="5">Belongs to the UPF0756 family.</text>
</comment>